<name>A0A0V0GYZ4_SOLCH</name>
<evidence type="ECO:0000313" key="1">
    <source>
        <dbReference type="EMBL" id="JAP12656.1"/>
    </source>
</evidence>
<organism evidence="1">
    <name type="scientific">Solanum chacoense</name>
    <name type="common">Chaco potato</name>
    <dbReference type="NCBI Taxonomy" id="4108"/>
    <lineage>
        <taxon>Eukaryota</taxon>
        <taxon>Viridiplantae</taxon>
        <taxon>Streptophyta</taxon>
        <taxon>Embryophyta</taxon>
        <taxon>Tracheophyta</taxon>
        <taxon>Spermatophyta</taxon>
        <taxon>Magnoliopsida</taxon>
        <taxon>eudicotyledons</taxon>
        <taxon>Gunneridae</taxon>
        <taxon>Pentapetalae</taxon>
        <taxon>asterids</taxon>
        <taxon>lamiids</taxon>
        <taxon>Solanales</taxon>
        <taxon>Solanaceae</taxon>
        <taxon>Solanoideae</taxon>
        <taxon>Solaneae</taxon>
        <taxon>Solanum</taxon>
    </lineage>
</organism>
<dbReference type="AlphaFoldDB" id="A0A0V0GYZ4"/>
<sequence length="130" mass="14735">MIVVVMLRSGFEPNFELEKHFQGIFEPIQIPARGAKFGLGYVPTDADEAEVMNKSVDRILARPMSHLYQSFPVREYVKDNGLGEGIWGLFEEVDAIIEDEARTLGIRDAEQEEQLQNWPSTPLLIPCAAW</sequence>
<protein>
    <submittedName>
        <fullName evidence="1">Putative ovule protein</fullName>
    </submittedName>
</protein>
<proteinExistence type="predicted"/>
<accession>A0A0V0GYZ4</accession>
<reference evidence="1" key="1">
    <citation type="submission" date="2015-12" db="EMBL/GenBank/DDBJ databases">
        <title>Gene expression during late stages of embryo sac development: a critical building block for successful pollen-pistil interactions.</title>
        <authorList>
            <person name="Liu Y."/>
            <person name="Joly V."/>
            <person name="Sabar M."/>
            <person name="Matton D.P."/>
        </authorList>
    </citation>
    <scope>NUCLEOTIDE SEQUENCE</scope>
</reference>
<dbReference type="EMBL" id="GEDG01029263">
    <property type="protein sequence ID" value="JAP12656.1"/>
    <property type="molecule type" value="Transcribed_RNA"/>
</dbReference>